<dbReference type="Proteomes" id="UP001500655">
    <property type="component" value="Unassembled WGS sequence"/>
</dbReference>
<evidence type="ECO:0008006" key="3">
    <source>
        <dbReference type="Google" id="ProtNLM"/>
    </source>
</evidence>
<dbReference type="EMBL" id="BAAALS010000019">
    <property type="protein sequence ID" value="GAA1764060.1"/>
    <property type="molecule type" value="Genomic_DNA"/>
</dbReference>
<proteinExistence type="predicted"/>
<evidence type="ECO:0000313" key="2">
    <source>
        <dbReference type="Proteomes" id="UP001500655"/>
    </source>
</evidence>
<accession>A0ABP4WZG5</accession>
<reference evidence="2" key="1">
    <citation type="journal article" date="2019" name="Int. J. Syst. Evol. Microbiol.">
        <title>The Global Catalogue of Microorganisms (GCM) 10K type strain sequencing project: providing services to taxonomists for standard genome sequencing and annotation.</title>
        <authorList>
            <consortium name="The Broad Institute Genomics Platform"/>
            <consortium name="The Broad Institute Genome Sequencing Center for Infectious Disease"/>
            <person name="Wu L."/>
            <person name="Ma J."/>
        </authorList>
    </citation>
    <scope>NUCLEOTIDE SEQUENCE [LARGE SCALE GENOMIC DNA]</scope>
    <source>
        <strain evidence="2">JCM 13249</strain>
    </source>
</reference>
<comment type="caution">
    <text evidence="1">The sequence shown here is derived from an EMBL/GenBank/DDBJ whole genome shotgun (WGS) entry which is preliminary data.</text>
</comment>
<dbReference type="InterPro" id="IPR032710">
    <property type="entry name" value="NTF2-like_dom_sf"/>
</dbReference>
<dbReference type="Gene3D" id="3.10.450.50">
    <property type="match status" value="1"/>
</dbReference>
<keyword evidence="2" id="KW-1185">Reference proteome</keyword>
<dbReference type="SUPFAM" id="SSF54427">
    <property type="entry name" value="NTF2-like"/>
    <property type="match status" value="1"/>
</dbReference>
<protein>
    <recommendedName>
        <fullName evidence="3">SnoaL-like domain-containing protein</fullName>
    </recommendedName>
</protein>
<dbReference type="RefSeq" id="WP_344083759.1">
    <property type="nucleotide sequence ID" value="NZ_BAAALS010000019.1"/>
</dbReference>
<organism evidence="1 2">
    <name type="scientific">Luedemannella helvata</name>
    <dbReference type="NCBI Taxonomy" id="349315"/>
    <lineage>
        <taxon>Bacteria</taxon>
        <taxon>Bacillati</taxon>
        <taxon>Actinomycetota</taxon>
        <taxon>Actinomycetes</taxon>
        <taxon>Micromonosporales</taxon>
        <taxon>Micromonosporaceae</taxon>
        <taxon>Luedemannella</taxon>
    </lineage>
</organism>
<evidence type="ECO:0000313" key="1">
    <source>
        <dbReference type="EMBL" id="GAA1764060.1"/>
    </source>
</evidence>
<sequence length="123" mass="13420">MTEVTSGSLTDQACAIVRRYVEDALFGGDEAALRETVADDSLQERAWMFWAAFNERHLYGVDVIFASAEGDRVACHFTGSLVQVGAWVTAAMPAAGGGFVAAECTAIYMLSDGRIVNYRETWR</sequence>
<gene>
    <name evidence="1" type="ORF">GCM10009681_38950</name>
</gene>
<name>A0ABP4WZG5_9ACTN</name>